<dbReference type="GO" id="GO:0016791">
    <property type="term" value="F:phosphatase activity"/>
    <property type="evidence" value="ECO:0007669"/>
    <property type="project" value="TreeGrafter"/>
</dbReference>
<organism evidence="2 3">
    <name type="scientific">Enterospora canceri</name>
    <dbReference type="NCBI Taxonomy" id="1081671"/>
    <lineage>
        <taxon>Eukaryota</taxon>
        <taxon>Fungi</taxon>
        <taxon>Fungi incertae sedis</taxon>
        <taxon>Microsporidia</taxon>
        <taxon>Enterocytozoonidae</taxon>
        <taxon>Enterospora</taxon>
    </lineage>
</organism>
<dbReference type="PANTHER" id="PTHR11567:SF110">
    <property type="entry name" value="2-PHOSPHOXYLOSE PHOSPHATASE 1"/>
    <property type="match status" value="1"/>
</dbReference>
<dbReference type="SUPFAM" id="SSF53254">
    <property type="entry name" value="Phosphoglycerate mutase-like"/>
    <property type="match status" value="1"/>
</dbReference>
<evidence type="ECO:0000313" key="2">
    <source>
        <dbReference type="EMBL" id="ORD94718.1"/>
    </source>
</evidence>
<reference evidence="2 3" key="1">
    <citation type="journal article" date="2017" name="Environ. Microbiol.">
        <title>Decay of the glycolytic pathway and adaptation to intranuclear parasitism within Enterocytozoonidae microsporidia.</title>
        <authorList>
            <person name="Wiredu Boakye D."/>
            <person name="Jaroenlak P."/>
            <person name="Prachumwat A."/>
            <person name="Williams T.A."/>
            <person name="Bateman K.S."/>
            <person name="Itsathitphaisarn O."/>
            <person name="Sritunyalucksana K."/>
            <person name="Paszkiewicz K.H."/>
            <person name="Moore K.A."/>
            <person name="Stentiford G.D."/>
            <person name="Williams B.A."/>
        </authorList>
    </citation>
    <scope>NUCLEOTIDE SEQUENCE [LARGE SCALE GENOMIC DNA]</scope>
    <source>
        <strain evidence="2 3">GB1</strain>
    </source>
</reference>
<dbReference type="PANTHER" id="PTHR11567">
    <property type="entry name" value="ACID PHOSPHATASE-RELATED"/>
    <property type="match status" value="1"/>
</dbReference>
<dbReference type="AlphaFoldDB" id="A0A1Y1S8E4"/>
<sequence>MKCTLDECALIKCGDGDLTVKGYEQAQTLGQHINDAYFSQIGKKGGAVVGVHTGLNRTQAMLQGVLSQLPTSNKSTILDFQLINPTSCFDQKMVKKQEDVYKFDRIMTSLCNDVPYDCKDDSCDYSSVAQFIGNEAMLFEDKMAEMKENRGLTGTVFSYYAQQLLEYLDGESSLVLVSAHDSTLNMLMSGLDVAVSSFPSYAAALFVEVYEHGGKEYVRINYGGKQVEFGFYREKHVALAEFRKFLRLFGSQYEEVKRTCFIEKDSQKRSDKLSAIFDPLSRAIEKHKAKKRKSSLLGSISSRLFTQGSDRRSHLFNWIRNKISSAKCGTELPIKPTEKPRPQESFSTEEGNCGSGCNGNSCGSCGSCNSSGCNSCNDKCNSGCDDKCNNDKCNDKCNSCNDKCNDGCNSGCTDKCNDNCLTKPMPCKQSKKVTFTNADILNCGADYKPEPCTKPEPSVRLSDVTGRTDCIAYATKIRAADLLRSQSQTTAPCNAPVLPKPLPCNKSVNVDAAMRAIYGQ</sequence>
<gene>
    <name evidence="2" type="ORF">ECANGB1_157</name>
</gene>
<protein>
    <submittedName>
        <fullName evidence="2">Uncharacterized protein</fullName>
    </submittedName>
</protein>
<dbReference type="Proteomes" id="UP000192639">
    <property type="component" value="Unassembled WGS sequence"/>
</dbReference>
<keyword evidence="1" id="KW-0378">Hydrolase</keyword>
<dbReference type="Gene3D" id="3.40.50.1240">
    <property type="entry name" value="Phosphoglycerate mutase-like"/>
    <property type="match status" value="1"/>
</dbReference>
<proteinExistence type="predicted"/>
<dbReference type="InterPro" id="IPR029033">
    <property type="entry name" value="His_PPase_superfam"/>
</dbReference>
<name>A0A1Y1S8E4_9MICR</name>
<dbReference type="OrthoDB" id="10257284at2759"/>
<comment type="caution">
    <text evidence="2">The sequence shown here is derived from an EMBL/GenBank/DDBJ whole genome shotgun (WGS) entry which is preliminary data.</text>
</comment>
<evidence type="ECO:0000256" key="1">
    <source>
        <dbReference type="ARBA" id="ARBA00022801"/>
    </source>
</evidence>
<dbReference type="InterPro" id="IPR050645">
    <property type="entry name" value="Histidine_acid_phosphatase"/>
</dbReference>
<dbReference type="VEuPathDB" id="MicrosporidiaDB:ECANGB1_157"/>
<evidence type="ECO:0000313" key="3">
    <source>
        <dbReference type="Proteomes" id="UP000192639"/>
    </source>
</evidence>
<dbReference type="EMBL" id="LWDP01000011">
    <property type="protein sequence ID" value="ORD94718.1"/>
    <property type="molecule type" value="Genomic_DNA"/>
</dbReference>
<keyword evidence="3" id="KW-1185">Reference proteome</keyword>
<accession>A0A1Y1S8E4</accession>